<keyword evidence="6 9" id="KW-0067">ATP-binding</keyword>
<dbReference type="AlphaFoldDB" id="I3TUE9"/>
<dbReference type="PATRIC" id="fig|1110502.3.peg.4638"/>
<keyword evidence="7" id="KW-0472">Membrane</keyword>
<dbReference type="PROSITE" id="PS00211">
    <property type="entry name" value="ABC_TRANSPORTER_1"/>
    <property type="match status" value="2"/>
</dbReference>
<geneLocation type="plasmid" evidence="9 10">
    <name>pTM2</name>
</geneLocation>
<gene>
    <name evidence="9" type="primary">dppD</name>
    <name evidence="9" type="ordered locus">TMO_b0379</name>
</gene>
<evidence type="ECO:0000313" key="10">
    <source>
        <dbReference type="Proteomes" id="UP000005258"/>
    </source>
</evidence>
<dbReference type="PANTHER" id="PTHR43297">
    <property type="entry name" value="OLIGOPEPTIDE TRANSPORT ATP-BINDING PROTEIN APPD"/>
    <property type="match status" value="1"/>
</dbReference>
<dbReference type="Pfam" id="PF08352">
    <property type="entry name" value="oligo_HPY"/>
    <property type="match status" value="1"/>
</dbReference>
<keyword evidence="3" id="KW-0813">Transport</keyword>
<evidence type="ECO:0000313" key="9">
    <source>
        <dbReference type="EMBL" id="AFK56387.1"/>
    </source>
</evidence>
<dbReference type="HOGENOM" id="CLU_000604_86_4_5"/>
<feature type="domain" description="ABC transporter" evidence="8">
    <location>
        <begin position="14"/>
        <end position="266"/>
    </location>
</feature>
<evidence type="ECO:0000256" key="4">
    <source>
        <dbReference type="ARBA" id="ARBA00022475"/>
    </source>
</evidence>
<dbReference type="NCBIfam" id="NF007739">
    <property type="entry name" value="PRK10419.1"/>
    <property type="match status" value="2"/>
</dbReference>
<keyword evidence="9" id="KW-0614">Plasmid</keyword>
<dbReference type="RefSeq" id="WP_014753139.1">
    <property type="nucleotide sequence ID" value="NC_017966.1"/>
</dbReference>
<keyword evidence="4" id="KW-1003">Cell membrane</keyword>
<dbReference type="GO" id="GO:0055085">
    <property type="term" value="P:transmembrane transport"/>
    <property type="evidence" value="ECO:0007669"/>
    <property type="project" value="UniProtKB-ARBA"/>
</dbReference>
<keyword evidence="5" id="KW-0547">Nucleotide-binding</keyword>
<evidence type="ECO:0000256" key="6">
    <source>
        <dbReference type="ARBA" id="ARBA00022840"/>
    </source>
</evidence>
<dbReference type="InterPro" id="IPR050388">
    <property type="entry name" value="ABC_Ni/Peptide_Import"/>
</dbReference>
<name>I3TUE9_TISMK</name>
<dbReference type="SUPFAM" id="SSF52540">
    <property type="entry name" value="P-loop containing nucleoside triphosphate hydrolases"/>
    <property type="match status" value="2"/>
</dbReference>
<reference evidence="9 10" key="1">
    <citation type="journal article" date="2012" name="J. Am. Chem. Soc.">
        <title>Bacterial biosynthesis and maturation of the didemnin anti-cancer agents.</title>
        <authorList>
            <person name="Xu Y."/>
            <person name="Kersten R.D."/>
            <person name="Nam S.J."/>
            <person name="Lu L."/>
            <person name="Al-Suwailem A.M."/>
            <person name="Zheng H."/>
            <person name="Fenical W."/>
            <person name="Dorrestein P.C."/>
            <person name="Moore B.S."/>
            <person name="Qian P.Y."/>
        </authorList>
    </citation>
    <scope>NUCLEOTIDE SEQUENCE [LARGE SCALE GENOMIC DNA]</scope>
    <source>
        <strain evidence="9 10">KA081020-065</strain>
    </source>
</reference>
<dbReference type="KEGG" id="tmo:TMO_b0379"/>
<evidence type="ECO:0000256" key="5">
    <source>
        <dbReference type="ARBA" id="ARBA00022741"/>
    </source>
</evidence>
<proteinExistence type="inferred from homology"/>
<dbReference type="GO" id="GO:0016887">
    <property type="term" value="F:ATP hydrolysis activity"/>
    <property type="evidence" value="ECO:0007669"/>
    <property type="project" value="InterPro"/>
</dbReference>
<evidence type="ECO:0000256" key="1">
    <source>
        <dbReference type="ARBA" id="ARBA00004417"/>
    </source>
</evidence>
<evidence type="ECO:0000259" key="8">
    <source>
        <dbReference type="PROSITE" id="PS50893"/>
    </source>
</evidence>
<dbReference type="Pfam" id="PF00005">
    <property type="entry name" value="ABC_tran"/>
    <property type="match status" value="2"/>
</dbReference>
<comment type="subcellular location">
    <subcellularLocation>
        <location evidence="1">Cell inner membrane</location>
        <topology evidence="1">Peripheral membrane protein</topology>
    </subcellularLocation>
</comment>
<dbReference type="GO" id="GO:0005886">
    <property type="term" value="C:plasma membrane"/>
    <property type="evidence" value="ECO:0007669"/>
    <property type="project" value="UniProtKB-SubCell"/>
</dbReference>
<evidence type="ECO:0000256" key="7">
    <source>
        <dbReference type="ARBA" id="ARBA00023136"/>
    </source>
</evidence>
<comment type="similarity">
    <text evidence="2">Belongs to the ABC transporter superfamily.</text>
</comment>
<accession>I3TUE9</accession>
<dbReference type="InterPro" id="IPR003439">
    <property type="entry name" value="ABC_transporter-like_ATP-bd"/>
</dbReference>
<dbReference type="CDD" id="cd03257">
    <property type="entry name" value="ABC_NikE_OppD_transporters"/>
    <property type="match status" value="2"/>
</dbReference>
<dbReference type="InterPro" id="IPR027417">
    <property type="entry name" value="P-loop_NTPase"/>
</dbReference>
<keyword evidence="10" id="KW-1185">Reference proteome</keyword>
<evidence type="ECO:0000256" key="3">
    <source>
        <dbReference type="ARBA" id="ARBA00022448"/>
    </source>
</evidence>
<feature type="domain" description="ABC transporter" evidence="8">
    <location>
        <begin position="288"/>
        <end position="533"/>
    </location>
</feature>
<dbReference type="InterPro" id="IPR017871">
    <property type="entry name" value="ABC_transporter-like_CS"/>
</dbReference>
<dbReference type="InterPro" id="IPR003593">
    <property type="entry name" value="AAA+_ATPase"/>
</dbReference>
<organism evidence="9 10">
    <name type="scientific">Tistrella mobilis (strain KA081020-065)</name>
    <dbReference type="NCBI Taxonomy" id="1110502"/>
    <lineage>
        <taxon>Bacteria</taxon>
        <taxon>Pseudomonadati</taxon>
        <taxon>Pseudomonadota</taxon>
        <taxon>Alphaproteobacteria</taxon>
        <taxon>Geminicoccales</taxon>
        <taxon>Geminicoccaceae</taxon>
        <taxon>Tistrella</taxon>
    </lineage>
</organism>
<dbReference type="PANTHER" id="PTHR43297:SF2">
    <property type="entry name" value="DIPEPTIDE TRANSPORT ATP-BINDING PROTEIN DPPD"/>
    <property type="match status" value="1"/>
</dbReference>
<dbReference type="InterPro" id="IPR013563">
    <property type="entry name" value="Oligopep_ABC_C"/>
</dbReference>
<dbReference type="PROSITE" id="PS50893">
    <property type="entry name" value="ABC_TRANSPORTER_2"/>
    <property type="match status" value="2"/>
</dbReference>
<evidence type="ECO:0000256" key="2">
    <source>
        <dbReference type="ARBA" id="ARBA00005417"/>
    </source>
</evidence>
<dbReference type="FunFam" id="3.40.50.300:FF:000016">
    <property type="entry name" value="Oligopeptide ABC transporter ATP-binding component"/>
    <property type="match status" value="1"/>
</dbReference>
<dbReference type="SMART" id="SM00382">
    <property type="entry name" value="AAA"/>
    <property type="match status" value="2"/>
</dbReference>
<dbReference type="Proteomes" id="UP000005258">
    <property type="component" value="Plasmid pTM2"/>
</dbReference>
<dbReference type="GO" id="GO:0005524">
    <property type="term" value="F:ATP binding"/>
    <property type="evidence" value="ECO:0007669"/>
    <property type="project" value="UniProtKB-KW"/>
</dbReference>
<dbReference type="EMBL" id="CP003238">
    <property type="protein sequence ID" value="AFK56387.1"/>
    <property type="molecule type" value="Genomic_DNA"/>
</dbReference>
<dbReference type="GO" id="GO:0015833">
    <property type="term" value="P:peptide transport"/>
    <property type="evidence" value="ECO:0007669"/>
    <property type="project" value="InterPro"/>
</dbReference>
<dbReference type="Gene3D" id="3.40.50.300">
    <property type="entry name" value="P-loop containing nucleotide triphosphate hydrolases"/>
    <property type="match status" value="2"/>
</dbReference>
<sequence>MTTAQAAGTASPVLSIRNLAVALPKGGDRAHAVRGLNLDIGPQEIVCIVGESGSGKSVTASAVMGLLPPGTLRVESGAIELEGEDLIAATPARMRELRGDRMAMIFQEPMTALNPLMTVGAQIGEAIRVHRPGLAASAVRERVLELVRDVRLPDPERMIGAYPHQMSGGQRQRVMIAMALALEPALIIADEPTTALDITTQAQILRLLRELQDRHHSAVLFITHDFGVVHDIADRVLVMRQGEVVEQGAAAEVLAAPQHPYTRMLLDAVPQGEVKAEPLAAAAPLIEIEALELVYGGRSLFGGGRAVRAVDGVSLTLGEGETLGVVGESGSGKSTVGRCLTGFNTPTGGRILYRGRDIAGFRGRELQAYRRGVQMIFQDPYRSLNPRRRIRDTLIEGPLQHGTPRAEALSRAAGLVEMVGLKPDALDRYPHEFSGGQRQRICIARALAMEPEVIVADEAVSALDVSVQAQVLELIDDLQKRLGFAMVFITHDLRIAAAISDRIAVMQRGRLVEYGAVDEVFLRPRGDYTRDLLAAIPGGGFARAEAAAG</sequence>
<dbReference type="NCBIfam" id="NF008453">
    <property type="entry name" value="PRK11308.1"/>
    <property type="match status" value="2"/>
</dbReference>
<protein>
    <submittedName>
        <fullName evidence="9">ABC transporter ATP-binding protein</fullName>
    </submittedName>
</protein>